<keyword evidence="3" id="KW-1185">Reference proteome</keyword>
<reference evidence="2 3" key="1">
    <citation type="submission" date="2024-02" db="EMBL/GenBank/DDBJ databases">
        <authorList>
            <person name="Chen Y."/>
            <person name="Shah S."/>
            <person name="Dougan E. K."/>
            <person name="Thang M."/>
            <person name="Chan C."/>
        </authorList>
    </citation>
    <scope>NUCLEOTIDE SEQUENCE [LARGE SCALE GENOMIC DNA]</scope>
</reference>
<gene>
    <name evidence="2" type="ORF">SCF082_LOCUS13662</name>
</gene>
<feature type="transmembrane region" description="Helical" evidence="1">
    <location>
        <begin position="222"/>
        <end position="244"/>
    </location>
</feature>
<feature type="transmembrane region" description="Helical" evidence="1">
    <location>
        <begin position="120"/>
        <end position="143"/>
    </location>
</feature>
<feature type="transmembrane region" description="Helical" evidence="1">
    <location>
        <begin position="279"/>
        <end position="299"/>
    </location>
</feature>
<name>A0ABP0JSR4_9DINO</name>
<keyword evidence="1" id="KW-1133">Transmembrane helix</keyword>
<evidence type="ECO:0000256" key="1">
    <source>
        <dbReference type="SAM" id="Phobius"/>
    </source>
</evidence>
<keyword evidence="1" id="KW-0812">Transmembrane</keyword>
<keyword evidence="1" id="KW-0472">Membrane</keyword>
<dbReference type="Proteomes" id="UP001642464">
    <property type="component" value="Unassembled WGS sequence"/>
</dbReference>
<accession>A0ABP0JSR4</accession>
<evidence type="ECO:0000313" key="2">
    <source>
        <dbReference type="EMBL" id="CAK9017489.1"/>
    </source>
</evidence>
<sequence>MGGVHVAGTAEGGGVDAPKSQIASCVEAWVEYHRRSSFQGADAPCCPVCRTPYGGHNMAPGPKIFVRHLTRCFGQQLWLTVSEAIRFVVLGTLLVHFCRRPHLPSKGPNGGRESEEERRWTKLAGVLLCFFLLHTLLVLLVSLPPNRPLPQRVVVRAFFTADTWRLARHVAELLASVLLLGGRCFYGDLPLLCFLPVGLVALLPVVQLLLWYRPRDCCREAALMLGCLMSAPLLLAIELGQLAWQCRWRFFNVRDGPLHLLIALIACPLALLRTSLTPALVLFAAHSALISLCLVARGFQHWYPTCVACVTERCRCLARGICHVGGFRRLARREPRAELVPAHRGTWRPGNTWFFAVLVALEAFSLAVEQKWAPGPVG</sequence>
<evidence type="ECO:0008006" key="4">
    <source>
        <dbReference type="Google" id="ProtNLM"/>
    </source>
</evidence>
<evidence type="ECO:0000313" key="3">
    <source>
        <dbReference type="Proteomes" id="UP001642464"/>
    </source>
</evidence>
<proteinExistence type="predicted"/>
<protein>
    <recommendedName>
        <fullName evidence="4">RING-type E3 ubiquitin transferase</fullName>
    </recommendedName>
</protein>
<feature type="transmembrane region" description="Helical" evidence="1">
    <location>
        <begin position="189"/>
        <end position="210"/>
    </location>
</feature>
<dbReference type="EMBL" id="CAXAMM010008491">
    <property type="protein sequence ID" value="CAK9017489.1"/>
    <property type="molecule type" value="Genomic_DNA"/>
</dbReference>
<organism evidence="2 3">
    <name type="scientific">Durusdinium trenchii</name>
    <dbReference type="NCBI Taxonomy" id="1381693"/>
    <lineage>
        <taxon>Eukaryota</taxon>
        <taxon>Sar</taxon>
        <taxon>Alveolata</taxon>
        <taxon>Dinophyceae</taxon>
        <taxon>Suessiales</taxon>
        <taxon>Symbiodiniaceae</taxon>
        <taxon>Durusdinium</taxon>
    </lineage>
</organism>
<feature type="transmembrane region" description="Helical" evidence="1">
    <location>
        <begin position="256"/>
        <end position="272"/>
    </location>
</feature>
<comment type="caution">
    <text evidence="2">The sequence shown here is derived from an EMBL/GenBank/DDBJ whole genome shotgun (WGS) entry which is preliminary data.</text>
</comment>